<evidence type="ECO:0000313" key="3">
    <source>
        <dbReference type="Proteomes" id="UP000239899"/>
    </source>
</evidence>
<keyword evidence="3" id="KW-1185">Reference proteome</keyword>
<evidence type="ECO:0000313" key="2">
    <source>
        <dbReference type="EMBL" id="PRW32639.1"/>
    </source>
</evidence>
<proteinExistence type="predicted"/>
<dbReference type="AlphaFoldDB" id="A0A2P6TF82"/>
<reference evidence="2 3" key="1">
    <citation type="journal article" date="2018" name="Plant J.">
        <title>Genome sequences of Chlorella sorokiniana UTEX 1602 and Micractinium conductrix SAG 241.80: implications to maltose excretion by a green alga.</title>
        <authorList>
            <person name="Arriola M.B."/>
            <person name="Velmurugan N."/>
            <person name="Zhang Y."/>
            <person name="Plunkett M.H."/>
            <person name="Hondzo H."/>
            <person name="Barney B.M."/>
        </authorList>
    </citation>
    <scope>NUCLEOTIDE SEQUENCE [LARGE SCALE GENOMIC DNA]</scope>
    <source>
        <strain evidence="3">UTEX 1602</strain>
    </source>
</reference>
<protein>
    <submittedName>
        <fullName evidence="2">Type I methionyl aminopeptidase</fullName>
    </submittedName>
</protein>
<gene>
    <name evidence="2" type="ORF">C2E21_8346</name>
</gene>
<keyword evidence="2" id="KW-0031">Aminopeptidase</keyword>
<name>A0A2P6TF82_CHLSO</name>
<keyword evidence="2" id="KW-0378">Hydrolase</keyword>
<keyword evidence="2" id="KW-0645">Protease</keyword>
<feature type="region of interest" description="Disordered" evidence="1">
    <location>
        <begin position="49"/>
        <end position="77"/>
    </location>
</feature>
<accession>A0A2P6TF82</accession>
<comment type="caution">
    <text evidence="2">The sequence shown here is derived from an EMBL/GenBank/DDBJ whole genome shotgun (WGS) entry which is preliminary data.</text>
</comment>
<feature type="compositionally biased region" description="Low complexity" evidence="1">
    <location>
        <begin position="63"/>
        <end position="77"/>
    </location>
</feature>
<sequence>MQAACDVLTSIDSDCLAELAAEAAAEEQASGQAVTAGYEAVLKHCGIPLPTSQTGPRTKDTHTAAQPTKKAAQPAAAAQAKPGCSVTDVEDCYQYADDRNAVEECLQRNDERVRCCKSLTTSAC</sequence>
<evidence type="ECO:0000256" key="1">
    <source>
        <dbReference type="SAM" id="MobiDB-lite"/>
    </source>
</evidence>
<dbReference type="Proteomes" id="UP000239899">
    <property type="component" value="Unassembled WGS sequence"/>
</dbReference>
<dbReference type="EMBL" id="LHPG02000019">
    <property type="protein sequence ID" value="PRW32639.1"/>
    <property type="molecule type" value="Genomic_DNA"/>
</dbReference>
<organism evidence="2 3">
    <name type="scientific">Chlorella sorokiniana</name>
    <name type="common">Freshwater green alga</name>
    <dbReference type="NCBI Taxonomy" id="3076"/>
    <lineage>
        <taxon>Eukaryota</taxon>
        <taxon>Viridiplantae</taxon>
        <taxon>Chlorophyta</taxon>
        <taxon>core chlorophytes</taxon>
        <taxon>Trebouxiophyceae</taxon>
        <taxon>Chlorellales</taxon>
        <taxon>Chlorellaceae</taxon>
        <taxon>Chlorella clade</taxon>
        <taxon>Chlorella</taxon>
    </lineage>
</organism>
<dbReference type="GO" id="GO:0004177">
    <property type="term" value="F:aminopeptidase activity"/>
    <property type="evidence" value="ECO:0007669"/>
    <property type="project" value="UniProtKB-KW"/>
</dbReference>